<dbReference type="AlphaFoldDB" id="A0AAW2DD86"/>
<gene>
    <name evidence="1" type="ORF">SO802_008652</name>
</gene>
<organism evidence="1 2">
    <name type="scientific">Lithocarpus litseifolius</name>
    <dbReference type="NCBI Taxonomy" id="425828"/>
    <lineage>
        <taxon>Eukaryota</taxon>
        <taxon>Viridiplantae</taxon>
        <taxon>Streptophyta</taxon>
        <taxon>Embryophyta</taxon>
        <taxon>Tracheophyta</taxon>
        <taxon>Spermatophyta</taxon>
        <taxon>Magnoliopsida</taxon>
        <taxon>eudicotyledons</taxon>
        <taxon>Gunneridae</taxon>
        <taxon>Pentapetalae</taxon>
        <taxon>rosids</taxon>
        <taxon>fabids</taxon>
        <taxon>Fagales</taxon>
        <taxon>Fagaceae</taxon>
        <taxon>Lithocarpus</taxon>
    </lineage>
</organism>
<evidence type="ECO:0000313" key="2">
    <source>
        <dbReference type="Proteomes" id="UP001459277"/>
    </source>
</evidence>
<name>A0AAW2DD86_9ROSI</name>
<dbReference type="EMBL" id="JAZDWU010000003">
    <property type="protein sequence ID" value="KAL0007150.1"/>
    <property type="molecule type" value="Genomic_DNA"/>
</dbReference>
<accession>A0AAW2DD86</accession>
<reference evidence="1 2" key="1">
    <citation type="submission" date="2024-01" db="EMBL/GenBank/DDBJ databases">
        <title>A telomere-to-telomere, gap-free genome of sweet tea (Lithocarpus litseifolius).</title>
        <authorList>
            <person name="Zhou J."/>
        </authorList>
    </citation>
    <scope>NUCLEOTIDE SEQUENCE [LARGE SCALE GENOMIC DNA]</scope>
    <source>
        <strain evidence="1">Zhou-2022a</strain>
        <tissue evidence="1">Leaf</tissue>
    </source>
</reference>
<sequence length="116" mass="13293">MLNLHKCRIVSSSVCSLCCVRVSSFRDLLELEFCSSLNSEVFAMTCLAIWNHRNKVRVGEVVWPLNKVVGVAHCHLQDFQQVCRCPGKKVRARRPRWKPPDVGFVKENFDGAIFED</sequence>
<evidence type="ECO:0000313" key="1">
    <source>
        <dbReference type="EMBL" id="KAL0007150.1"/>
    </source>
</evidence>
<dbReference type="Proteomes" id="UP001459277">
    <property type="component" value="Unassembled WGS sequence"/>
</dbReference>
<comment type="caution">
    <text evidence="1">The sequence shown here is derived from an EMBL/GenBank/DDBJ whole genome shotgun (WGS) entry which is preliminary data.</text>
</comment>
<protein>
    <submittedName>
        <fullName evidence="1">Uncharacterized protein</fullName>
    </submittedName>
</protein>
<proteinExistence type="predicted"/>
<keyword evidence="2" id="KW-1185">Reference proteome</keyword>